<keyword evidence="1" id="KW-0472">Membrane</keyword>
<reference evidence="2" key="1">
    <citation type="submission" date="2020-10" db="EMBL/GenBank/DDBJ databases">
        <authorList>
            <person name="Gilroy R."/>
        </authorList>
    </citation>
    <scope>NUCLEOTIDE SEQUENCE</scope>
    <source>
        <strain evidence="2">ChiSxjej2B14-8506</strain>
    </source>
</reference>
<evidence type="ECO:0000256" key="1">
    <source>
        <dbReference type="SAM" id="Phobius"/>
    </source>
</evidence>
<name>A0A9D1S4G1_9FIRM</name>
<sequence>MLDNFKEEVIVKRNKGFNSLMYGLCWVFMVLFGLYALINLSALMNGQFDLFVIISFVLFGGLTYLIWRYKDNYRTEYEYTFTNGDLDVSKVLGNTRRKYLTSLPMKNVESAGRVTDQSFQRYITMKDVKKHNWFLNRDNNLCYFYFVKNSVKHIIVVEPSDEMVEMAKPYLNYGVWHG</sequence>
<feature type="transmembrane region" description="Helical" evidence="1">
    <location>
        <begin position="50"/>
        <end position="67"/>
    </location>
</feature>
<comment type="caution">
    <text evidence="2">The sequence shown here is derived from an EMBL/GenBank/DDBJ whole genome shotgun (WGS) entry which is preliminary data.</text>
</comment>
<reference evidence="2" key="2">
    <citation type="journal article" date="2021" name="PeerJ">
        <title>Extensive microbial diversity within the chicken gut microbiome revealed by metagenomics and culture.</title>
        <authorList>
            <person name="Gilroy R."/>
            <person name="Ravi A."/>
            <person name="Getino M."/>
            <person name="Pursley I."/>
            <person name="Horton D.L."/>
            <person name="Alikhan N.F."/>
            <person name="Baker D."/>
            <person name="Gharbi K."/>
            <person name="Hall N."/>
            <person name="Watson M."/>
            <person name="Adriaenssens E.M."/>
            <person name="Foster-Nyarko E."/>
            <person name="Jarju S."/>
            <person name="Secka A."/>
            <person name="Antonio M."/>
            <person name="Oren A."/>
            <person name="Chaudhuri R.R."/>
            <person name="La Ragione R."/>
            <person name="Hildebrand F."/>
            <person name="Pallen M.J."/>
        </authorList>
    </citation>
    <scope>NUCLEOTIDE SEQUENCE</scope>
    <source>
        <strain evidence="2">ChiSxjej2B14-8506</strain>
    </source>
</reference>
<proteinExistence type="predicted"/>
<evidence type="ECO:0000313" key="3">
    <source>
        <dbReference type="Proteomes" id="UP000824123"/>
    </source>
</evidence>
<dbReference type="AlphaFoldDB" id="A0A9D1S4G1"/>
<feature type="transmembrane region" description="Helical" evidence="1">
    <location>
        <begin position="20"/>
        <end position="38"/>
    </location>
</feature>
<organism evidence="2 3">
    <name type="scientific">Candidatus Fimadaptatus faecigallinarum</name>
    <dbReference type="NCBI Taxonomy" id="2840814"/>
    <lineage>
        <taxon>Bacteria</taxon>
        <taxon>Bacillati</taxon>
        <taxon>Bacillota</taxon>
        <taxon>Clostridia</taxon>
        <taxon>Eubacteriales</taxon>
        <taxon>Candidatus Fimadaptatus</taxon>
    </lineage>
</organism>
<dbReference type="EMBL" id="DVNK01000020">
    <property type="protein sequence ID" value="HIU46088.1"/>
    <property type="molecule type" value="Genomic_DNA"/>
</dbReference>
<protein>
    <submittedName>
        <fullName evidence="2">Uncharacterized protein</fullName>
    </submittedName>
</protein>
<evidence type="ECO:0000313" key="2">
    <source>
        <dbReference type="EMBL" id="HIU46088.1"/>
    </source>
</evidence>
<accession>A0A9D1S4G1</accession>
<keyword evidence="1" id="KW-1133">Transmembrane helix</keyword>
<gene>
    <name evidence="2" type="ORF">IAC59_02390</name>
</gene>
<dbReference type="Proteomes" id="UP000824123">
    <property type="component" value="Unassembled WGS sequence"/>
</dbReference>
<keyword evidence="1" id="KW-0812">Transmembrane</keyword>